<accession>A0A0C3ISI4</accession>
<proteinExistence type="predicted"/>
<dbReference type="InParanoid" id="A0A0C3ISI4"/>
<dbReference type="STRING" id="870435.A0A0C3ISI4"/>
<name>A0A0C3ISI4_PISTI</name>
<sequence length="110" mass="12516">PSHVDNAVPFTFIIYADKMWLSSHGTVKGYPQYGGGCIVGWLPIVPERSKEEGKTGYANFKCVIWHTAFFQLLKKVAELSKVGYLHECYNKVLCWLFPLVLILSADYEEL</sequence>
<dbReference type="Proteomes" id="UP000054217">
    <property type="component" value="Unassembled WGS sequence"/>
</dbReference>
<reference evidence="2" key="2">
    <citation type="submission" date="2015-01" db="EMBL/GenBank/DDBJ databases">
        <title>Evolutionary Origins and Diversification of the Mycorrhizal Mutualists.</title>
        <authorList>
            <consortium name="DOE Joint Genome Institute"/>
            <consortium name="Mycorrhizal Genomics Consortium"/>
            <person name="Kohler A."/>
            <person name="Kuo A."/>
            <person name="Nagy L.G."/>
            <person name="Floudas D."/>
            <person name="Copeland A."/>
            <person name="Barry K.W."/>
            <person name="Cichocki N."/>
            <person name="Veneault-Fourrey C."/>
            <person name="LaButti K."/>
            <person name="Lindquist E.A."/>
            <person name="Lipzen A."/>
            <person name="Lundell T."/>
            <person name="Morin E."/>
            <person name="Murat C."/>
            <person name="Riley R."/>
            <person name="Ohm R."/>
            <person name="Sun H."/>
            <person name="Tunlid A."/>
            <person name="Henrissat B."/>
            <person name="Grigoriev I.V."/>
            <person name="Hibbett D.S."/>
            <person name="Martin F."/>
        </authorList>
    </citation>
    <scope>NUCLEOTIDE SEQUENCE [LARGE SCALE GENOMIC DNA]</scope>
    <source>
        <strain evidence="2">Marx 270</strain>
    </source>
</reference>
<dbReference type="EMBL" id="KN832001">
    <property type="protein sequence ID" value="KIN99842.1"/>
    <property type="molecule type" value="Genomic_DNA"/>
</dbReference>
<evidence type="ECO:0000313" key="1">
    <source>
        <dbReference type="EMBL" id="KIN99842.1"/>
    </source>
</evidence>
<dbReference type="HOGENOM" id="CLU_143228_0_0_1"/>
<gene>
    <name evidence="1" type="ORF">M404DRAFT_154160</name>
</gene>
<dbReference type="OrthoDB" id="3239511at2759"/>
<organism evidence="1 2">
    <name type="scientific">Pisolithus tinctorius Marx 270</name>
    <dbReference type="NCBI Taxonomy" id="870435"/>
    <lineage>
        <taxon>Eukaryota</taxon>
        <taxon>Fungi</taxon>
        <taxon>Dikarya</taxon>
        <taxon>Basidiomycota</taxon>
        <taxon>Agaricomycotina</taxon>
        <taxon>Agaricomycetes</taxon>
        <taxon>Agaricomycetidae</taxon>
        <taxon>Boletales</taxon>
        <taxon>Sclerodermatineae</taxon>
        <taxon>Pisolithaceae</taxon>
        <taxon>Pisolithus</taxon>
    </lineage>
</organism>
<evidence type="ECO:0000313" key="2">
    <source>
        <dbReference type="Proteomes" id="UP000054217"/>
    </source>
</evidence>
<protein>
    <submittedName>
        <fullName evidence="1">Uncharacterized protein</fullName>
    </submittedName>
</protein>
<feature type="non-terminal residue" evidence="1">
    <location>
        <position position="1"/>
    </location>
</feature>
<dbReference type="AlphaFoldDB" id="A0A0C3ISI4"/>
<keyword evidence="2" id="KW-1185">Reference proteome</keyword>
<reference evidence="1 2" key="1">
    <citation type="submission" date="2014-04" db="EMBL/GenBank/DDBJ databases">
        <authorList>
            <consortium name="DOE Joint Genome Institute"/>
            <person name="Kuo A."/>
            <person name="Kohler A."/>
            <person name="Costa M.D."/>
            <person name="Nagy L.G."/>
            <person name="Floudas D."/>
            <person name="Copeland A."/>
            <person name="Barry K.W."/>
            <person name="Cichocki N."/>
            <person name="Veneault-Fourrey C."/>
            <person name="LaButti K."/>
            <person name="Lindquist E.A."/>
            <person name="Lipzen A."/>
            <person name="Lundell T."/>
            <person name="Morin E."/>
            <person name="Murat C."/>
            <person name="Sun H."/>
            <person name="Tunlid A."/>
            <person name="Henrissat B."/>
            <person name="Grigoriev I.V."/>
            <person name="Hibbett D.S."/>
            <person name="Martin F."/>
            <person name="Nordberg H.P."/>
            <person name="Cantor M.N."/>
            <person name="Hua S.X."/>
        </authorList>
    </citation>
    <scope>NUCLEOTIDE SEQUENCE [LARGE SCALE GENOMIC DNA]</scope>
    <source>
        <strain evidence="1 2">Marx 270</strain>
    </source>
</reference>